<dbReference type="RefSeq" id="XP_008818953.1">
    <property type="nucleotide sequence ID" value="XM_008820731.1"/>
</dbReference>
<dbReference type="AlphaFoldDB" id="W7AGQ1"/>
<feature type="non-terminal residue" evidence="2">
    <location>
        <position position="305"/>
    </location>
</feature>
<name>W7AGQ1_9APIC</name>
<evidence type="ECO:0000313" key="3">
    <source>
        <dbReference type="Proteomes" id="UP000030640"/>
    </source>
</evidence>
<organism evidence="2 3">
    <name type="scientific">Plasmodium inui San Antonio 1</name>
    <dbReference type="NCBI Taxonomy" id="1237626"/>
    <lineage>
        <taxon>Eukaryota</taxon>
        <taxon>Sar</taxon>
        <taxon>Alveolata</taxon>
        <taxon>Apicomplexa</taxon>
        <taxon>Aconoidasida</taxon>
        <taxon>Haemosporida</taxon>
        <taxon>Plasmodiidae</taxon>
        <taxon>Plasmodium</taxon>
        <taxon>Plasmodium (Plasmodium)</taxon>
    </lineage>
</organism>
<feature type="region of interest" description="Disordered" evidence="1">
    <location>
        <begin position="268"/>
        <end position="305"/>
    </location>
</feature>
<protein>
    <submittedName>
        <fullName evidence="2">Uncharacterized protein</fullName>
    </submittedName>
</protein>
<sequence>MDIDGYMSYILNKATKPGNCPNSSPGKMRACEISKWTRNENKEQSWRKAPIVSERADALRNSLNMTSQICKNLEKWASSLERRKTGVYWSESAPCNVDTMGLQLTGGKSRSGCMENRNNWRWQELDGNYNTIADETRSRRFRVCEDLVYLLIESFGLETKYEGKEPVLKLNAEGCRNFYRHLTEWGGDDVAEHIMNNWFTNLGGEREGNSEYIIQGKDWFEVIQEMFWGHQRAKKDIGCQFKGEGRECLGHDQDAKWCNVDLTKGNRDTTHQSTITDRAASRRGGGVPPQSEHNGEVEYGEWPGK</sequence>
<keyword evidence="3" id="KW-1185">Reference proteome</keyword>
<dbReference type="VEuPathDB" id="PlasmoDB:C922_05159"/>
<dbReference type="Proteomes" id="UP000030640">
    <property type="component" value="Unassembled WGS sequence"/>
</dbReference>
<dbReference type="EMBL" id="KI965500">
    <property type="protein sequence ID" value="EUD64471.1"/>
    <property type="molecule type" value="Genomic_DNA"/>
</dbReference>
<proteinExistence type="predicted"/>
<gene>
    <name evidence="2" type="ORF">C922_05159</name>
</gene>
<evidence type="ECO:0000313" key="2">
    <source>
        <dbReference type="EMBL" id="EUD64471.1"/>
    </source>
</evidence>
<reference evidence="2 3" key="1">
    <citation type="submission" date="2013-02" db="EMBL/GenBank/DDBJ databases">
        <title>The Genome Sequence of Plasmodium inui San Antonio 1.</title>
        <authorList>
            <consortium name="The Broad Institute Genome Sequencing Platform"/>
            <consortium name="The Broad Institute Genome Sequencing Center for Infectious Disease"/>
            <person name="Neafsey D."/>
            <person name="Cheeseman I."/>
            <person name="Volkman S."/>
            <person name="Adams J."/>
            <person name="Walker B."/>
            <person name="Young S.K."/>
            <person name="Zeng Q."/>
            <person name="Gargeya S."/>
            <person name="Fitzgerald M."/>
            <person name="Haas B."/>
            <person name="Abouelleil A."/>
            <person name="Alvarado L."/>
            <person name="Arachchi H.M."/>
            <person name="Berlin A.M."/>
            <person name="Chapman S.B."/>
            <person name="Dewar J."/>
            <person name="Goldberg J."/>
            <person name="Griggs A."/>
            <person name="Gujja S."/>
            <person name="Hansen M."/>
            <person name="Howarth C."/>
            <person name="Imamovic A."/>
            <person name="Larimer J."/>
            <person name="McCowan C."/>
            <person name="Murphy C."/>
            <person name="Neiman D."/>
            <person name="Pearson M."/>
            <person name="Priest M."/>
            <person name="Roberts A."/>
            <person name="Saif S."/>
            <person name="Shea T."/>
            <person name="Sisk P."/>
            <person name="Sykes S."/>
            <person name="Wortman J."/>
            <person name="Nusbaum C."/>
            <person name="Birren B."/>
        </authorList>
    </citation>
    <scope>NUCLEOTIDE SEQUENCE [LARGE SCALE GENOMIC DNA]</scope>
    <source>
        <strain evidence="2 3">San Antonio 1</strain>
    </source>
</reference>
<evidence type="ECO:0000256" key="1">
    <source>
        <dbReference type="SAM" id="MobiDB-lite"/>
    </source>
</evidence>
<accession>W7AGQ1</accession>
<dbReference type="GeneID" id="20040433"/>